<proteinExistence type="predicted"/>
<gene>
    <name evidence="1" type="ORF">LCGC14_1807190</name>
</gene>
<comment type="caution">
    <text evidence="1">The sequence shown here is derived from an EMBL/GenBank/DDBJ whole genome shotgun (WGS) entry which is preliminary data.</text>
</comment>
<name>A0A0F9J2G2_9ZZZZ</name>
<evidence type="ECO:0000313" key="1">
    <source>
        <dbReference type="EMBL" id="KKM00161.1"/>
    </source>
</evidence>
<protein>
    <submittedName>
        <fullName evidence="1">Uncharacterized protein</fullName>
    </submittedName>
</protein>
<dbReference type="AlphaFoldDB" id="A0A0F9J2G2"/>
<organism evidence="1">
    <name type="scientific">marine sediment metagenome</name>
    <dbReference type="NCBI Taxonomy" id="412755"/>
    <lineage>
        <taxon>unclassified sequences</taxon>
        <taxon>metagenomes</taxon>
        <taxon>ecological metagenomes</taxon>
    </lineage>
</organism>
<reference evidence="1" key="1">
    <citation type="journal article" date="2015" name="Nature">
        <title>Complex archaea that bridge the gap between prokaryotes and eukaryotes.</title>
        <authorList>
            <person name="Spang A."/>
            <person name="Saw J.H."/>
            <person name="Jorgensen S.L."/>
            <person name="Zaremba-Niedzwiedzka K."/>
            <person name="Martijn J."/>
            <person name="Lind A.E."/>
            <person name="van Eijk R."/>
            <person name="Schleper C."/>
            <person name="Guy L."/>
            <person name="Ettema T.J."/>
        </authorList>
    </citation>
    <scope>NUCLEOTIDE SEQUENCE</scope>
</reference>
<accession>A0A0F9J2G2</accession>
<dbReference type="EMBL" id="LAZR01017500">
    <property type="protein sequence ID" value="KKM00161.1"/>
    <property type="molecule type" value="Genomic_DNA"/>
</dbReference>
<sequence>MSKYHIFGIRKDGSMGSLTDSDSREQAFADAKRYAHNYRQLFLAQPAANIQELIFTPPTEGGLVEGKYAPFVRED</sequence>